<reference evidence="4 5" key="1">
    <citation type="submission" date="2017-01" db="EMBL/GenBank/DDBJ databases">
        <title>Novel large sulfur bacteria in the metagenomes of groundwater-fed chemosynthetic microbial mats in the Lake Huron basin.</title>
        <authorList>
            <person name="Sharrar A.M."/>
            <person name="Flood B.E."/>
            <person name="Bailey J.V."/>
            <person name="Jones D.S."/>
            <person name="Biddanda B."/>
            <person name="Ruberg S.A."/>
            <person name="Marcus D.N."/>
            <person name="Dick G.J."/>
        </authorList>
    </citation>
    <scope>NUCLEOTIDE SEQUENCE [LARGE SCALE GENOMIC DNA]</scope>
    <source>
        <strain evidence="4">A7</strain>
    </source>
</reference>
<feature type="domain" description="Response regulatory" evidence="3">
    <location>
        <begin position="15"/>
        <end position="133"/>
    </location>
</feature>
<evidence type="ECO:0000256" key="1">
    <source>
        <dbReference type="ARBA" id="ARBA00022553"/>
    </source>
</evidence>
<evidence type="ECO:0000313" key="4">
    <source>
        <dbReference type="EMBL" id="OQW88203.1"/>
    </source>
</evidence>
<dbReference type="InterPro" id="IPR050595">
    <property type="entry name" value="Bact_response_regulator"/>
</dbReference>
<dbReference type="AlphaFoldDB" id="A0A1W9KUL9"/>
<dbReference type="InterPro" id="IPR011006">
    <property type="entry name" value="CheY-like_superfamily"/>
</dbReference>
<sequence length="133" mass="13874">MFINPEATEPHSTRKVLVVDDDTFQCELLADILKELGVLEVTTAASGALALAQLGADPERFNLILLDLHMPGMDGFQFMAAAASAGFAGGLIIVSGQSDEVLHAATLVAKLRRFSLLGSVSKPVGKAALAALI</sequence>
<dbReference type="Proteomes" id="UP000192505">
    <property type="component" value="Unassembled WGS sequence"/>
</dbReference>
<keyword evidence="1 2" id="KW-0597">Phosphoprotein</keyword>
<evidence type="ECO:0000259" key="3">
    <source>
        <dbReference type="PROSITE" id="PS50110"/>
    </source>
</evidence>
<evidence type="ECO:0000313" key="5">
    <source>
        <dbReference type="Proteomes" id="UP000192505"/>
    </source>
</evidence>
<dbReference type="EMBL" id="MTEI01000005">
    <property type="protein sequence ID" value="OQW88203.1"/>
    <property type="molecule type" value="Genomic_DNA"/>
</dbReference>
<dbReference type="PROSITE" id="PS50110">
    <property type="entry name" value="RESPONSE_REGULATORY"/>
    <property type="match status" value="1"/>
</dbReference>
<dbReference type="InterPro" id="IPR001789">
    <property type="entry name" value="Sig_transdc_resp-reg_receiver"/>
</dbReference>
<dbReference type="PANTHER" id="PTHR44591:SF3">
    <property type="entry name" value="RESPONSE REGULATORY DOMAIN-CONTAINING PROTEIN"/>
    <property type="match status" value="1"/>
</dbReference>
<comment type="caution">
    <text evidence="4">The sequence shown here is derived from an EMBL/GenBank/DDBJ whole genome shotgun (WGS) entry which is preliminary data.</text>
</comment>
<accession>A0A1W9KUL9</accession>
<evidence type="ECO:0000256" key="2">
    <source>
        <dbReference type="PROSITE-ProRule" id="PRU00169"/>
    </source>
</evidence>
<name>A0A1W9KUL9_9BURK</name>
<gene>
    <name evidence="4" type="ORF">BWK72_09625</name>
</gene>
<dbReference type="Gene3D" id="3.40.50.2300">
    <property type="match status" value="1"/>
</dbReference>
<dbReference type="SMART" id="SM00448">
    <property type="entry name" value="REC"/>
    <property type="match status" value="1"/>
</dbReference>
<proteinExistence type="predicted"/>
<dbReference type="SUPFAM" id="SSF52172">
    <property type="entry name" value="CheY-like"/>
    <property type="match status" value="1"/>
</dbReference>
<protein>
    <recommendedName>
        <fullName evidence="3">Response regulatory domain-containing protein</fullName>
    </recommendedName>
</protein>
<organism evidence="4 5">
    <name type="scientific">Rhodoferax ferrireducens</name>
    <dbReference type="NCBI Taxonomy" id="192843"/>
    <lineage>
        <taxon>Bacteria</taxon>
        <taxon>Pseudomonadati</taxon>
        <taxon>Pseudomonadota</taxon>
        <taxon>Betaproteobacteria</taxon>
        <taxon>Burkholderiales</taxon>
        <taxon>Comamonadaceae</taxon>
        <taxon>Rhodoferax</taxon>
    </lineage>
</organism>
<dbReference type="PANTHER" id="PTHR44591">
    <property type="entry name" value="STRESS RESPONSE REGULATOR PROTEIN 1"/>
    <property type="match status" value="1"/>
</dbReference>
<dbReference type="GO" id="GO:0000160">
    <property type="term" value="P:phosphorelay signal transduction system"/>
    <property type="evidence" value="ECO:0007669"/>
    <property type="project" value="InterPro"/>
</dbReference>
<dbReference type="Pfam" id="PF00072">
    <property type="entry name" value="Response_reg"/>
    <property type="match status" value="1"/>
</dbReference>
<feature type="modified residue" description="4-aspartylphosphate" evidence="2">
    <location>
        <position position="67"/>
    </location>
</feature>